<keyword evidence="2" id="KW-1185">Reference proteome</keyword>
<accession>A0A5B7F5N1</accession>
<proteinExistence type="predicted"/>
<name>A0A5B7F5N1_PORTR</name>
<dbReference type="AlphaFoldDB" id="A0A5B7F5N1"/>
<dbReference type="EMBL" id="VSRR010005192">
    <property type="protein sequence ID" value="MPC41812.1"/>
    <property type="molecule type" value="Genomic_DNA"/>
</dbReference>
<reference evidence="1 2" key="1">
    <citation type="submission" date="2019-05" db="EMBL/GenBank/DDBJ databases">
        <title>Another draft genome of Portunus trituberculatus and its Hox gene families provides insights of decapod evolution.</title>
        <authorList>
            <person name="Jeong J.-H."/>
            <person name="Song I."/>
            <person name="Kim S."/>
            <person name="Choi T."/>
            <person name="Kim D."/>
            <person name="Ryu S."/>
            <person name="Kim W."/>
        </authorList>
    </citation>
    <scope>NUCLEOTIDE SEQUENCE [LARGE SCALE GENOMIC DNA]</scope>
    <source>
        <tissue evidence="1">Muscle</tissue>
    </source>
</reference>
<evidence type="ECO:0000313" key="2">
    <source>
        <dbReference type="Proteomes" id="UP000324222"/>
    </source>
</evidence>
<protein>
    <submittedName>
        <fullName evidence="1">Uncharacterized protein</fullName>
    </submittedName>
</protein>
<sequence>MCDGECGGPRGRQLGLPQPSLTKAGQLVPACWLGHVLSRQVVVVTALLADLNQCCAGGFRCVVGRGELGHAQLPRVATCPNVQMWRPTRARATIGLTR</sequence>
<comment type="caution">
    <text evidence="1">The sequence shown here is derived from an EMBL/GenBank/DDBJ whole genome shotgun (WGS) entry which is preliminary data.</text>
</comment>
<evidence type="ECO:0000313" key="1">
    <source>
        <dbReference type="EMBL" id="MPC41812.1"/>
    </source>
</evidence>
<gene>
    <name evidence="1" type="ORF">E2C01_035418</name>
</gene>
<organism evidence="1 2">
    <name type="scientific">Portunus trituberculatus</name>
    <name type="common">Swimming crab</name>
    <name type="synonym">Neptunus trituberculatus</name>
    <dbReference type="NCBI Taxonomy" id="210409"/>
    <lineage>
        <taxon>Eukaryota</taxon>
        <taxon>Metazoa</taxon>
        <taxon>Ecdysozoa</taxon>
        <taxon>Arthropoda</taxon>
        <taxon>Crustacea</taxon>
        <taxon>Multicrustacea</taxon>
        <taxon>Malacostraca</taxon>
        <taxon>Eumalacostraca</taxon>
        <taxon>Eucarida</taxon>
        <taxon>Decapoda</taxon>
        <taxon>Pleocyemata</taxon>
        <taxon>Brachyura</taxon>
        <taxon>Eubrachyura</taxon>
        <taxon>Portunoidea</taxon>
        <taxon>Portunidae</taxon>
        <taxon>Portuninae</taxon>
        <taxon>Portunus</taxon>
    </lineage>
</organism>
<dbReference type="Proteomes" id="UP000324222">
    <property type="component" value="Unassembled WGS sequence"/>
</dbReference>